<feature type="transmembrane region" description="Helical" evidence="1">
    <location>
        <begin position="6"/>
        <end position="26"/>
    </location>
</feature>
<feature type="transmembrane region" description="Helical" evidence="1">
    <location>
        <begin position="55"/>
        <end position="77"/>
    </location>
</feature>
<sequence>MFLYPALLAGFAFVAVPLLVHLINMLRHRRQRWAAMEFLLASYRKQKKWLRMRQLLLLLARLAVAFLLVALLCGWTGGRRLLSVLGGQTTHHIVVLDDSYSMGDQSGSGEITAYGRARLALQQLTRQLAGDEGNHQLTVMRASRAALAMRGGSDSGDAAADLSARTVNSDAGLIARVMSTDASPIRTDLVSALDLAAELAEASSADEQKLYIASDFRQRDWESSERLAESMRRFAGDDVEIRMIDCAARPEANLAITALAPVRDVWVAGVPVVVRVSIKNYGQVPAENVTMACRVIRYDETVSSVDPSRRVSGVIENLPGMVIESLAPGAEITKSFQVFVNQTGTHAIEVELPPDAMSIDNTRVCTLPLSDVERVLVIDSDPDQSGASTIAAVLDPGSQVRIGAVPDLKPPGFLRQATIETLTPYRAIYLINLPEISETSAAVLQEYVRAGGGLAWFLGDQVQPQRYNSVLLSQQRQLLPALLESITPLESGGAADAGDLAFADQDTLIDPLRGAGDSVLAMVGLAKSWIFSEDESGTTVGSPPDGPNANPSDQVRFRSVLRRRDGRPLVTEHTSGAGTVVTVLTGLDPAWTNWAGDPTFVPFMLLANARLWSGAAAATSRTVDSPLEQRFSLREFFPEVKLLTPVQSPPRVTIEMTAESDDSDSASQTASIILDPVEWLIAGQSNVDDLLQPGVTEWGLLRAEGGGKVIPTATVIENGEGDLQRADAAEIQRALLPLEVEFVSSDDWNQQTQLAGSSSIALMLLAILGLLLAAEQALAYWASYHSSGETRSPAELGHLGGRRPAFGLDAGSTTSAGGKA</sequence>
<dbReference type="EMBL" id="VWOX01000002">
    <property type="protein sequence ID" value="KAA5546092.1"/>
    <property type="molecule type" value="Genomic_DNA"/>
</dbReference>
<accession>A0A5M6DIP6</accession>
<keyword evidence="1" id="KW-0812">Transmembrane</keyword>
<dbReference type="RefSeq" id="WP_150075099.1">
    <property type="nucleotide sequence ID" value="NZ_VWOX01000002.1"/>
</dbReference>
<reference evidence="3 4" key="1">
    <citation type="submission" date="2019-08" db="EMBL/GenBank/DDBJ databases">
        <authorList>
            <person name="Dhanesh K."/>
            <person name="Kumar G."/>
            <person name="Sasikala C."/>
            <person name="Venkata Ramana C."/>
        </authorList>
    </citation>
    <scope>NUCLEOTIDE SEQUENCE [LARGE SCALE GENOMIC DNA]</scope>
    <source>
        <strain evidence="3 4">JC645</strain>
    </source>
</reference>
<protein>
    <recommendedName>
        <fullName evidence="2">Aerotolerance regulator N-terminal domain-containing protein</fullName>
    </recommendedName>
</protein>
<dbReference type="NCBIfam" id="TIGR02226">
    <property type="entry name" value="two_anch"/>
    <property type="match status" value="1"/>
</dbReference>
<proteinExistence type="predicted"/>
<dbReference type="SUPFAM" id="SSF52317">
    <property type="entry name" value="Class I glutamine amidotransferase-like"/>
    <property type="match status" value="1"/>
</dbReference>
<dbReference type="InterPro" id="IPR011933">
    <property type="entry name" value="Double_TM_dom"/>
</dbReference>
<gene>
    <name evidence="3" type="ORF">FYK55_04115</name>
</gene>
<keyword evidence="1" id="KW-0472">Membrane</keyword>
<dbReference type="Pfam" id="PF07584">
    <property type="entry name" value="BatA"/>
    <property type="match status" value="1"/>
</dbReference>
<keyword evidence="1" id="KW-1133">Transmembrane helix</keyword>
<evidence type="ECO:0000256" key="1">
    <source>
        <dbReference type="SAM" id="Phobius"/>
    </source>
</evidence>
<evidence type="ECO:0000313" key="4">
    <source>
        <dbReference type="Proteomes" id="UP000324479"/>
    </source>
</evidence>
<organism evidence="3 4">
    <name type="scientific">Roseiconus nitratireducens</name>
    <dbReference type="NCBI Taxonomy" id="2605748"/>
    <lineage>
        <taxon>Bacteria</taxon>
        <taxon>Pseudomonadati</taxon>
        <taxon>Planctomycetota</taxon>
        <taxon>Planctomycetia</taxon>
        <taxon>Pirellulales</taxon>
        <taxon>Pirellulaceae</taxon>
        <taxon>Roseiconus</taxon>
    </lineage>
</organism>
<keyword evidence="4" id="KW-1185">Reference proteome</keyword>
<dbReference type="Gene3D" id="2.60.40.10">
    <property type="entry name" value="Immunoglobulins"/>
    <property type="match status" value="1"/>
</dbReference>
<dbReference type="Gene3D" id="3.40.50.880">
    <property type="match status" value="1"/>
</dbReference>
<dbReference type="PANTHER" id="PTHR37464">
    <property type="entry name" value="BLL2463 PROTEIN"/>
    <property type="match status" value="1"/>
</dbReference>
<dbReference type="Proteomes" id="UP000324479">
    <property type="component" value="Unassembled WGS sequence"/>
</dbReference>
<dbReference type="InterPro" id="IPR024163">
    <property type="entry name" value="Aerotolerance_reg_N"/>
</dbReference>
<evidence type="ECO:0000313" key="3">
    <source>
        <dbReference type="EMBL" id="KAA5546092.1"/>
    </source>
</evidence>
<dbReference type="InterPro" id="IPR029062">
    <property type="entry name" value="Class_I_gatase-like"/>
</dbReference>
<dbReference type="InterPro" id="IPR013783">
    <property type="entry name" value="Ig-like_fold"/>
</dbReference>
<name>A0A5M6DIP6_9BACT</name>
<dbReference type="AlphaFoldDB" id="A0A5M6DIP6"/>
<dbReference type="PANTHER" id="PTHR37464:SF1">
    <property type="entry name" value="BLL2463 PROTEIN"/>
    <property type="match status" value="1"/>
</dbReference>
<comment type="caution">
    <text evidence="3">The sequence shown here is derived from an EMBL/GenBank/DDBJ whole genome shotgun (WGS) entry which is preliminary data.</text>
</comment>
<feature type="domain" description="Aerotolerance regulator N-terminal" evidence="2">
    <location>
        <begin position="1"/>
        <end position="72"/>
    </location>
</feature>
<evidence type="ECO:0000259" key="2">
    <source>
        <dbReference type="Pfam" id="PF07584"/>
    </source>
</evidence>